<organism evidence="1 2">
    <name type="scientific">Protopolystoma xenopodis</name>
    <dbReference type="NCBI Taxonomy" id="117903"/>
    <lineage>
        <taxon>Eukaryota</taxon>
        <taxon>Metazoa</taxon>
        <taxon>Spiralia</taxon>
        <taxon>Lophotrochozoa</taxon>
        <taxon>Platyhelminthes</taxon>
        <taxon>Monogenea</taxon>
        <taxon>Polyopisthocotylea</taxon>
        <taxon>Polystomatidea</taxon>
        <taxon>Polystomatidae</taxon>
        <taxon>Protopolystoma</taxon>
    </lineage>
</organism>
<reference evidence="1" key="1">
    <citation type="submission" date="2018-11" db="EMBL/GenBank/DDBJ databases">
        <authorList>
            <consortium name="Pathogen Informatics"/>
        </authorList>
    </citation>
    <scope>NUCLEOTIDE SEQUENCE</scope>
</reference>
<accession>A0A448XM25</accession>
<keyword evidence="2" id="KW-1185">Reference proteome</keyword>
<comment type="caution">
    <text evidence="1">The sequence shown here is derived from an EMBL/GenBank/DDBJ whole genome shotgun (WGS) entry which is preliminary data.</text>
</comment>
<gene>
    <name evidence="1" type="ORF">PXEA_LOCUS33373</name>
</gene>
<dbReference type="EMBL" id="CAAALY010263051">
    <property type="protein sequence ID" value="VEL39933.1"/>
    <property type="molecule type" value="Genomic_DNA"/>
</dbReference>
<dbReference type="Proteomes" id="UP000784294">
    <property type="component" value="Unassembled WGS sequence"/>
</dbReference>
<evidence type="ECO:0000313" key="2">
    <source>
        <dbReference type="Proteomes" id="UP000784294"/>
    </source>
</evidence>
<sequence length="160" mass="17479">MFRNQLQSHFASITISLKGACHRFMTCLRPTFLDAFTAGGCLARPSGCLVNGSKRSTFCADPCSASPIGVVVGAHARRIPANGTHSKGSDGYTGTGRGHLCRDEMKETPHFPNLPLTCFIFSPQINVFQAGSCIFKDQHLKVVVETFYFVCKKMAKRFIG</sequence>
<name>A0A448XM25_9PLAT</name>
<evidence type="ECO:0000313" key="1">
    <source>
        <dbReference type="EMBL" id="VEL39933.1"/>
    </source>
</evidence>
<dbReference type="AlphaFoldDB" id="A0A448XM25"/>
<protein>
    <submittedName>
        <fullName evidence="1">Uncharacterized protein</fullName>
    </submittedName>
</protein>
<proteinExistence type="predicted"/>